<accession>A0AAN6T5Y5</accession>
<organism evidence="2 3">
    <name type="scientific">Parathielavia hyrcaniae</name>
    <dbReference type="NCBI Taxonomy" id="113614"/>
    <lineage>
        <taxon>Eukaryota</taxon>
        <taxon>Fungi</taxon>
        <taxon>Dikarya</taxon>
        <taxon>Ascomycota</taxon>
        <taxon>Pezizomycotina</taxon>
        <taxon>Sordariomycetes</taxon>
        <taxon>Sordariomycetidae</taxon>
        <taxon>Sordariales</taxon>
        <taxon>Chaetomiaceae</taxon>
        <taxon>Parathielavia</taxon>
    </lineage>
</organism>
<dbReference type="Proteomes" id="UP001305647">
    <property type="component" value="Unassembled WGS sequence"/>
</dbReference>
<evidence type="ECO:0000313" key="3">
    <source>
        <dbReference type="Proteomes" id="UP001305647"/>
    </source>
</evidence>
<reference evidence="2" key="2">
    <citation type="submission" date="2023-05" db="EMBL/GenBank/DDBJ databases">
        <authorList>
            <consortium name="Lawrence Berkeley National Laboratory"/>
            <person name="Steindorff A."/>
            <person name="Hensen N."/>
            <person name="Bonometti L."/>
            <person name="Westerberg I."/>
            <person name="Brannstrom I.O."/>
            <person name="Guillou S."/>
            <person name="Cros-Aarteil S."/>
            <person name="Calhoun S."/>
            <person name="Haridas S."/>
            <person name="Kuo A."/>
            <person name="Mondo S."/>
            <person name="Pangilinan J."/>
            <person name="Riley R."/>
            <person name="Labutti K."/>
            <person name="Andreopoulos B."/>
            <person name="Lipzen A."/>
            <person name="Chen C."/>
            <person name="Yanf M."/>
            <person name="Daum C."/>
            <person name="Ng V."/>
            <person name="Clum A."/>
            <person name="Ohm R."/>
            <person name="Martin F."/>
            <person name="Silar P."/>
            <person name="Natvig D."/>
            <person name="Lalanne C."/>
            <person name="Gautier V."/>
            <person name="Ament-Velasquez S.L."/>
            <person name="Kruys A."/>
            <person name="Hutchinson M.I."/>
            <person name="Powell A.J."/>
            <person name="Barry K."/>
            <person name="Miller A.N."/>
            <person name="Grigoriev I.V."/>
            <person name="Debuchy R."/>
            <person name="Gladieux P."/>
            <person name="Thoren M.H."/>
            <person name="Johannesson H."/>
        </authorList>
    </citation>
    <scope>NUCLEOTIDE SEQUENCE</scope>
    <source>
        <strain evidence="2">CBS 757.83</strain>
    </source>
</reference>
<reference evidence="2" key="1">
    <citation type="journal article" date="2023" name="Mol. Phylogenet. Evol.">
        <title>Genome-scale phylogeny and comparative genomics of the fungal order Sordariales.</title>
        <authorList>
            <person name="Hensen N."/>
            <person name="Bonometti L."/>
            <person name="Westerberg I."/>
            <person name="Brannstrom I.O."/>
            <person name="Guillou S."/>
            <person name="Cros-Aarteil S."/>
            <person name="Calhoun S."/>
            <person name="Haridas S."/>
            <person name="Kuo A."/>
            <person name="Mondo S."/>
            <person name="Pangilinan J."/>
            <person name="Riley R."/>
            <person name="LaButti K."/>
            <person name="Andreopoulos B."/>
            <person name="Lipzen A."/>
            <person name="Chen C."/>
            <person name="Yan M."/>
            <person name="Daum C."/>
            <person name="Ng V."/>
            <person name="Clum A."/>
            <person name="Steindorff A."/>
            <person name="Ohm R.A."/>
            <person name="Martin F."/>
            <person name="Silar P."/>
            <person name="Natvig D.O."/>
            <person name="Lalanne C."/>
            <person name="Gautier V."/>
            <person name="Ament-Velasquez S.L."/>
            <person name="Kruys A."/>
            <person name="Hutchinson M.I."/>
            <person name="Powell A.J."/>
            <person name="Barry K."/>
            <person name="Miller A.N."/>
            <person name="Grigoriev I.V."/>
            <person name="Debuchy R."/>
            <person name="Gladieux P."/>
            <person name="Hiltunen Thoren M."/>
            <person name="Johannesson H."/>
        </authorList>
    </citation>
    <scope>NUCLEOTIDE SEQUENCE</scope>
    <source>
        <strain evidence="2">CBS 757.83</strain>
    </source>
</reference>
<evidence type="ECO:0000256" key="1">
    <source>
        <dbReference type="SAM" id="MobiDB-lite"/>
    </source>
</evidence>
<dbReference type="AlphaFoldDB" id="A0AAN6T5Y5"/>
<keyword evidence="3" id="KW-1185">Reference proteome</keyword>
<dbReference type="EMBL" id="MU863625">
    <property type="protein sequence ID" value="KAK4105222.1"/>
    <property type="molecule type" value="Genomic_DNA"/>
</dbReference>
<name>A0AAN6T5Y5_9PEZI</name>
<feature type="region of interest" description="Disordered" evidence="1">
    <location>
        <begin position="1"/>
        <end position="41"/>
    </location>
</feature>
<protein>
    <submittedName>
        <fullName evidence="2">Uncharacterized protein</fullName>
    </submittedName>
</protein>
<proteinExistence type="predicted"/>
<evidence type="ECO:0000313" key="2">
    <source>
        <dbReference type="EMBL" id="KAK4105222.1"/>
    </source>
</evidence>
<gene>
    <name evidence="2" type="ORF">N658DRAFT_111837</name>
</gene>
<sequence>MQAAGSRLESRYPFPCTQGSPSLAGKEASRHQTSDPRQPFTLAALAKRGFSSSAEGRQMGVNKRKLVWKHPTQARAWPASLPSGNPSAPLIDCDPGGGSEAVADHGLVLHWLFDLRLKVIIGSPRVVETHIGQASFDASTRLALNVPFACHPWLE</sequence>
<comment type="caution">
    <text evidence="2">The sequence shown here is derived from an EMBL/GenBank/DDBJ whole genome shotgun (WGS) entry which is preliminary data.</text>
</comment>